<accession>A0A243WG16</accession>
<keyword evidence="10" id="KW-1185">Reference proteome</keyword>
<dbReference type="EMBL" id="MTSE01000003">
    <property type="protein sequence ID" value="OUJ74693.1"/>
    <property type="molecule type" value="Genomic_DNA"/>
</dbReference>
<dbReference type="InterPro" id="IPR012944">
    <property type="entry name" value="SusD_RagB_dom"/>
</dbReference>
<name>A0A243WG16_9BACT</name>
<dbReference type="Pfam" id="PF14322">
    <property type="entry name" value="SusD-like_3"/>
    <property type="match status" value="1"/>
</dbReference>
<evidence type="ECO:0000256" key="4">
    <source>
        <dbReference type="ARBA" id="ARBA00023136"/>
    </source>
</evidence>
<evidence type="ECO:0008006" key="11">
    <source>
        <dbReference type="Google" id="ProtNLM"/>
    </source>
</evidence>
<evidence type="ECO:0000313" key="10">
    <source>
        <dbReference type="Proteomes" id="UP000194873"/>
    </source>
</evidence>
<dbReference type="InterPro" id="IPR033985">
    <property type="entry name" value="SusD-like_N"/>
</dbReference>
<dbReference type="RefSeq" id="WP_179197621.1">
    <property type="nucleotide sequence ID" value="NZ_MTSE01000003.1"/>
</dbReference>
<dbReference type="SUPFAM" id="SSF48452">
    <property type="entry name" value="TPR-like"/>
    <property type="match status" value="1"/>
</dbReference>
<dbReference type="Proteomes" id="UP000194873">
    <property type="component" value="Unassembled WGS sequence"/>
</dbReference>
<sequence length="474" mass="51646">MKTLTFVWKGAAALLLLLTLGCDVLNQEPPASLTPEETFSTPDRIEKAALGMYDALQNPEFLGGRALIYSDVRSDDTDPSPYFNPIASFSALANDIQITNGWTGGYRTIYAANFFLQNFEPNAGLVSAELGAQYRGEAKFIRALTMFHLVNLFAQPYNFTPDASHLGIPIQLTAPNAASAYEASQRLSRSSVRDVYTQIVSDLTDAVNGLPSSYDDPDFANVARATKGAAQALLSRVYLYQGNYAQAATLASSVIGSGLYALNPDPATTFLPPYNTPESIFSVAMNTSDNPNTNNAIGQHYSPTGRGDITISPYVAIPTSQFPTDDKRRTNLVTVSSNIPYTGKYKTTGDWVPIVRYPEVLLNRAEALAKTTGRTQEAVDLLNQVRNRSKGAGTPAYTLGSFTDAPALINAILLERRLELAFEGHRYYDLLRNRLPIPAHSTTPTIPYGDNRVVLPIPQVDLQNNPNLAQNPGY</sequence>
<proteinExistence type="inferred from homology"/>
<dbReference type="CDD" id="cd08977">
    <property type="entry name" value="SusD"/>
    <property type="match status" value="1"/>
</dbReference>
<dbReference type="AlphaFoldDB" id="A0A243WG16"/>
<dbReference type="InterPro" id="IPR011990">
    <property type="entry name" value="TPR-like_helical_dom_sf"/>
</dbReference>
<feature type="domain" description="SusD-like N-terminal" evidence="8">
    <location>
        <begin position="39"/>
        <end position="239"/>
    </location>
</feature>
<feature type="domain" description="RagB/SusD" evidence="7">
    <location>
        <begin position="342"/>
        <end position="474"/>
    </location>
</feature>
<feature type="chain" id="PRO_5013235751" description="RagB/SusD family nutrient uptake outer membrane protein" evidence="6">
    <location>
        <begin position="27"/>
        <end position="474"/>
    </location>
</feature>
<evidence type="ECO:0000256" key="1">
    <source>
        <dbReference type="ARBA" id="ARBA00004442"/>
    </source>
</evidence>
<evidence type="ECO:0000313" key="9">
    <source>
        <dbReference type="EMBL" id="OUJ74693.1"/>
    </source>
</evidence>
<keyword evidence="5" id="KW-0998">Cell outer membrane</keyword>
<comment type="subcellular location">
    <subcellularLocation>
        <location evidence="1">Cell outer membrane</location>
    </subcellularLocation>
</comment>
<protein>
    <recommendedName>
        <fullName evidence="11">RagB/SusD family nutrient uptake outer membrane protein</fullName>
    </recommendedName>
</protein>
<keyword evidence="4" id="KW-0472">Membrane</keyword>
<dbReference type="Gene3D" id="1.25.40.390">
    <property type="match status" value="1"/>
</dbReference>
<evidence type="ECO:0000256" key="2">
    <source>
        <dbReference type="ARBA" id="ARBA00006275"/>
    </source>
</evidence>
<organism evidence="9 10">
    <name type="scientific">Hymenobacter crusticola</name>
    <dbReference type="NCBI Taxonomy" id="1770526"/>
    <lineage>
        <taxon>Bacteria</taxon>
        <taxon>Pseudomonadati</taxon>
        <taxon>Bacteroidota</taxon>
        <taxon>Cytophagia</taxon>
        <taxon>Cytophagales</taxon>
        <taxon>Hymenobacteraceae</taxon>
        <taxon>Hymenobacter</taxon>
    </lineage>
</organism>
<comment type="caution">
    <text evidence="9">The sequence shown here is derived from an EMBL/GenBank/DDBJ whole genome shotgun (WGS) entry which is preliminary data.</text>
</comment>
<evidence type="ECO:0000256" key="3">
    <source>
        <dbReference type="ARBA" id="ARBA00022729"/>
    </source>
</evidence>
<feature type="signal peptide" evidence="6">
    <location>
        <begin position="1"/>
        <end position="26"/>
    </location>
</feature>
<evidence type="ECO:0000259" key="8">
    <source>
        <dbReference type="Pfam" id="PF14322"/>
    </source>
</evidence>
<dbReference type="PROSITE" id="PS51257">
    <property type="entry name" value="PROKAR_LIPOPROTEIN"/>
    <property type="match status" value="1"/>
</dbReference>
<evidence type="ECO:0000256" key="6">
    <source>
        <dbReference type="SAM" id="SignalP"/>
    </source>
</evidence>
<reference evidence="9 10" key="1">
    <citation type="submission" date="2017-01" db="EMBL/GenBank/DDBJ databases">
        <title>A new Hymenobacter.</title>
        <authorList>
            <person name="Liang Y."/>
            <person name="Feng F."/>
        </authorList>
    </citation>
    <scope>NUCLEOTIDE SEQUENCE [LARGE SCALE GENOMIC DNA]</scope>
    <source>
        <strain evidence="9">MIMBbqt21</strain>
    </source>
</reference>
<evidence type="ECO:0000256" key="5">
    <source>
        <dbReference type="ARBA" id="ARBA00023237"/>
    </source>
</evidence>
<dbReference type="Pfam" id="PF07980">
    <property type="entry name" value="SusD_RagB"/>
    <property type="match status" value="1"/>
</dbReference>
<evidence type="ECO:0000259" key="7">
    <source>
        <dbReference type="Pfam" id="PF07980"/>
    </source>
</evidence>
<dbReference type="GO" id="GO:0009279">
    <property type="term" value="C:cell outer membrane"/>
    <property type="evidence" value="ECO:0007669"/>
    <property type="project" value="UniProtKB-SubCell"/>
</dbReference>
<comment type="similarity">
    <text evidence="2">Belongs to the SusD family.</text>
</comment>
<gene>
    <name evidence="9" type="ORF">BXP70_07980</name>
</gene>
<keyword evidence="3 6" id="KW-0732">Signal</keyword>